<dbReference type="SUPFAM" id="SSF52151">
    <property type="entry name" value="FabD/lysophospholipase-like"/>
    <property type="match status" value="1"/>
</dbReference>
<evidence type="ECO:0000256" key="2">
    <source>
        <dbReference type="ARBA" id="ARBA00022963"/>
    </source>
</evidence>
<evidence type="ECO:0000313" key="7">
    <source>
        <dbReference type="Proteomes" id="UP000245535"/>
    </source>
</evidence>
<keyword evidence="3 4" id="KW-0443">Lipid metabolism</keyword>
<keyword evidence="1 4" id="KW-0378">Hydrolase</keyword>
<feature type="short sequence motif" description="GXSXG" evidence="4">
    <location>
        <begin position="39"/>
        <end position="43"/>
    </location>
</feature>
<dbReference type="Pfam" id="PF01734">
    <property type="entry name" value="Patatin"/>
    <property type="match status" value="1"/>
</dbReference>
<dbReference type="PANTHER" id="PTHR14226">
    <property type="entry name" value="NEUROPATHY TARGET ESTERASE/SWISS CHEESE D.MELANOGASTER"/>
    <property type="match status" value="1"/>
</dbReference>
<reference evidence="6 7" key="1">
    <citation type="submission" date="2018-03" db="EMBL/GenBank/DDBJ databases">
        <title>Genomic Encyclopedia of Archaeal and Bacterial Type Strains, Phase II (KMG-II): from individual species to whole genera.</title>
        <authorList>
            <person name="Goeker M."/>
        </authorList>
    </citation>
    <scope>NUCLEOTIDE SEQUENCE [LARGE SCALE GENOMIC DNA]</scope>
    <source>
        <strain evidence="6 7">DSM 28229</strain>
    </source>
</reference>
<feature type="active site" description="Nucleophile" evidence="4">
    <location>
        <position position="41"/>
    </location>
</feature>
<dbReference type="InterPro" id="IPR050301">
    <property type="entry name" value="NTE"/>
</dbReference>
<dbReference type="Proteomes" id="UP000245535">
    <property type="component" value="Unassembled WGS sequence"/>
</dbReference>
<feature type="short sequence motif" description="GXGXXG" evidence="4">
    <location>
        <begin position="12"/>
        <end position="17"/>
    </location>
</feature>
<dbReference type="RefSeq" id="WP_109615539.1">
    <property type="nucleotide sequence ID" value="NZ_QGDO01000001.1"/>
</dbReference>
<dbReference type="InterPro" id="IPR002641">
    <property type="entry name" value="PNPLA_dom"/>
</dbReference>
<dbReference type="Gene3D" id="3.40.1090.10">
    <property type="entry name" value="Cytosolic phospholipase A2 catalytic domain"/>
    <property type="match status" value="2"/>
</dbReference>
<evidence type="ECO:0000256" key="4">
    <source>
        <dbReference type="PROSITE-ProRule" id="PRU01161"/>
    </source>
</evidence>
<dbReference type="AlphaFoldDB" id="A0A315ZEI1"/>
<organism evidence="6 7">
    <name type="scientific">Sediminitomix flava</name>
    <dbReference type="NCBI Taxonomy" id="379075"/>
    <lineage>
        <taxon>Bacteria</taxon>
        <taxon>Pseudomonadati</taxon>
        <taxon>Bacteroidota</taxon>
        <taxon>Cytophagia</taxon>
        <taxon>Cytophagales</taxon>
        <taxon>Flammeovirgaceae</taxon>
        <taxon>Sediminitomix</taxon>
    </lineage>
</organism>
<dbReference type="InterPro" id="IPR016035">
    <property type="entry name" value="Acyl_Trfase/lysoPLipase"/>
</dbReference>
<dbReference type="PROSITE" id="PS51635">
    <property type="entry name" value="PNPLA"/>
    <property type="match status" value="1"/>
</dbReference>
<evidence type="ECO:0000256" key="1">
    <source>
        <dbReference type="ARBA" id="ARBA00022801"/>
    </source>
</evidence>
<name>A0A315ZEI1_SEDFL</name>
<dbReference type="GO" id="GO:0016042">
    <property type="term" value="P:lipid catabolic process"/>
    <property type="evidence" value="ECO:0007669"/>
    <property type="project" value="UniProtKB-UniRule"/>
</dbReference>
<protein>
    <submittedName>
        <fullName evidence="6">NTE family protein</fullName>
    </submittedName>
</protein>
<dbReference type="EMBL" id="QGDO01000001">
    <property type="protein sequence ID" value="PWJ44016.1"/>
    <property type="molecule type" value="Genomic_DNA"/>
</dbReference>
<dbReference type="GO" id="GO:0016787">
    <property type="term" value="F:hydrolase activity"/>
    <property type="evidence" value="ECO:0007669"/>
    <property type="project" value="UniProtKB-UniRule"/>
</dbReference>
<dbReference type="OrthoDB" id="9770965at2"/>
<gene>
    <name evidence="6" type="ORF">BC781_101366</name>
</gene>
<sequence>MDSNNIGLALSGGGIRGAMHIGFLEATEKFRPQISAVAGTSIGSIIGAFYAAGYTSQQMLNLFKQQSLFSIVGWSGFTNQVGLMEMSGLQKILEKYLPKDFSELEKPFTAIATELESEKVLVIDNGNLHEAVIASCSIPILFKPVQIQGKECVDGGVLMNLPANVLINQTDKIIGVDINKMYYPENYHSLRVFAEKIFMMSIRGNTEISKQYCDYIIEPNMPHVGALDFKGMELYYQAGLNVGKEFRDSPEKFLNPNKVKF</sequence>
<keyword evidence="2 4" id="KW-0442">Lipid degradation</keyword>
<accession>A0A315ZEI1</accession>
<feature type="active site" description="Proton acceptor" evidence="4">
    <location>
        <position position="154"/>
    </location>
</feature>
<evidence type="ECO:0000256" key="3">
    <source>
        <dbReference type="ARBA" id="ARBA00023098"/>
    </source>
</evidence>
<evidence type="ECO:0000313" key="6">
    <source>
        <dbReference type="EMBL" id="PWJ44016.1"/>
    </source>
</evidence>
<keyword evidence="7" id="KW-1185">Reference proteome</keyword>
<comment type="caution">
    <text evidence="6">The sequence shown here is derived from an EMBL/GenBank/DDBJ whole genome shotgun (WGS) entry which is preliminary data.</text>
</comment>
<proteinExistence type="predicted"/>
<feature type="domain" description="PNPLA" evidence="5">
    <location>
        <begin position="8"/>
        <end position="167"/>
    </location>
</feature>
<dbReference type="PANTHER" id="PTHR14226:SF29">
    <property type="entry name" value="NEUROPATHY TARGET ESTERASE SWS"/>
    <property type="match status" value="1"/>
</dbReference>
<feature type="short sequence motif" description="DGA/G" evidence="4">
    <location>
        <begin position="154"/>
        <end position="156"/>
    </location>
</feature>
<evidence type="ECO:0000259" key="5">
    <source>
        <dbReference type="PROSITE" id="PS51635"/>
    </source>
</evidence>